<evidence type="ECO:0000256" key="2">
    <source>
        <dbReference type="SAM" id="SignalP"/>
    </source>
</evidence>
<accession>A0ABV4IIQ1</accession>
<dbReference type="Proteomes" id="UP001567350">
    <property type="component" value="Unassembled WGS sequence"/>
</dbReference>
<dbReference type="NCBIfam" id="TIGR02601">
    <property type="entry name" value="autotrns_rpt"/>
    <property type="match status" value="1"/>
</dbReference>
<gene>
    <name evidence="4" type="ORF">ACBP88_15200</name>
</gene>
<keyword evidence="1 2" id="KW-0732">Signal</keyword>
<dbReference type="InterPro" id="IPR011050">
    <property type="entry name" value="Pectin_lyase_fold/virulence"/>
</dbReference>
<evidence type="ECO:0000259" key="3">
    <source>
        <dbReference type="Pfam" id="PF13018"/>
    </source>
</evidence>
<dbReference type="SUPFAM" id="SSF51126">
    <property type="entry name" value="Pectin lyase-like"/>
    <property type="match status" value="1"/>
</dbReference>
<protein>
    <submittedName>
        <fullName evidence="4">Autotransporter-associated beta strand repeat-containing protein</fullName>
    </submittedName>
</protein>
<feature type="signal peptide" evidence="2">
    <location>
        <begin position="1"/>
        <end position="25"/>
    </location>
</feature>
<dbReference type="Pfam" id="PF12951">
    <property type="entry name" value="PATR"/>
    <property type="match status" value="1"/>
</dbReference>
<comment type="caution">
    <text evidence="4">The sequence shown here is derived from an EMBL/GenBank/DDBJ whole genome shotgun (WGS) entry which is preliminary data.</text>
</comment>
<reference evidence="4 5" key="1">
    <citation type="submission" date="2024-08" db="EMBL/GenBank/DDBJ databases">
        <authorList>
            <person name="Feng Z."/>
            <person name="Ronholm J."/>
        </authorList>
    </citation>
    <scope>NUCLEOTIDE SEQUENCE [LARGE SCALE GENOMIC DNA]</scope>
    <source>
        <strain evidence="4 5">4-AB0-8</strain>
    </source>
</reference>
<feature type="chain" id="PRO_5047301730" evidence="2">
    <location>
        <begin position="26"/>
        <end position="461"/>
    </location>
</feature>
<dbReference type="InterPro" id="IPR013425">
    <property type="entry name" value="Autotrns_rpt"/>
</dbReference>
<sequence>MSHIHRSIWNATLGCWLAGPETAHAAGCGAASKVTQAWLWRSVSPVRKPTVALASLVGGVACTMAAPSYAQIYNGNQTLDASVANAVSTGARQFYDLSTLNASAGNAVSGGTQRFYNASILNASAGNAVSGGEQRFYDYSILNASAANAVSGGSQNFSGNSSLNASAGNAVSGGFQNFFQSSSMNALAGNAVSGGFQSFFENSSLNASAANAVSGGEQQFYDDSILNASVAFAVSGGEVRLFDNAVIKVNFENALTNNAVIYFQGLFSGTGTGRNQLLLNGYSTTVGAIQGQAAGTGVIENRGSTAAMLTVDSSKRGDSYFSGTIKDGTAVLGLTKAGAGTLTLSGANTFTGGTTINGGMLVAAHSDALGAGNVTVGSGAALEVSRGTTLAVVGNLAFQSDATYRVYADPNSATSSCIDVTGNAYLAGSVLHVGNESNSSTDFQVGKTYTILTANQINGTF</sequence>
<evidence type="ECO:0000313" key="4">
    <source>
        <dbReference type="EMBL" id="MEZ2740774.1"/>
    </source>
</evidence>
<dbReference type="Pfam" id="PF13018">
    <property type="entry name" value="ESPR"/>
    <property type="match status" value="1"/>
</dbReference>
<dbReference type="InterPro" id="IPR024973">
    <property type="entry name" value="ESPR"/>
</dbReference>
<name>A0ABV4IIQ1_9BURK</name>
<keyword evidence="5" id="KW-1185">Reference proteome</keyword>
<organism evidence="4 5">
    <name type="scientific">Comamonas jiangduensis</name>
    <dbReference type="NCBI Taxonomy" id="1194168"/>
    <lineage>
        <taxon>Bacteria</taxon>
        <taxon>Pseudomonadati</taxon>
        <taxon>Pseudomonadota</taxon>
        <taxon>Betaproteobacteria</taxon>
        <taxon>Burkholderiales</taxon>
        <taxon>Comamonadaceae</taxon>
        <taxon>Comamonas</taxon>
    </lineage>
</organism>
<dbReference type="EMBL" id="JBGJLR010000021">
    <property type="protein sequence ID" value="MEZ2740774.1"/>
    <property type="molecule type" value="Genomic_DNA"/>
</dbReference>
<feature type="domain" description="ESPR" evidence="3">
    <location>
        <begin position="1"/>
        <end position="36"/>
    </location>
</feature>
<evidence type="ECO:0000256" key="1">
    <source>
        <dbReference type="ARBA" id="ARBA00022729"/>
    </source>
</evidence>
<evidence type="ECO:0000313" key="5">
    <source>
        <dbReference type="Proteomes" id="UP001567350"/>
    </source>
</evidence>
<dbReference type="RefSeq" id="WP_370893856.1">
    <property type="nucleotide sequence ID" value="NZ_JBGJLR010000021.1"/>
</dbReference>
<proteinExistence type="predicted"/>